<name>A0ABS0WVE6_9FLAO</name>
<gene>
    <name evidence="1" type="ORF">JBL43_16625</name>
</gene>
<organism evidence="1 2">
    <name type="scientific">Aureibaculum flavum</name>
    <dbReference type="NCBI Taxonomy" id="2795986"/>
    <lineage>
        <taxon>Bacteria</taxon>
        <taxon>Pseudomonadati</taxon>
        <taxon>Bacteroidota</taxon>
        <taxon>Flavobacteriia</taxon>
        <taxon>Flavobacteriales</taxon>
        <taxon>Flavobacteriaceae</taxon>
        <taxon>Aureibaculum</taxon>
    </lineage>
</organism>
<dbReference type="Gene3D" id="3.10.450.40">
    <property type="match status" value="1"/>
</dbReference>
<reference evidence="1 2" key="1">
    <citation type="submission" date="2020-12" db="EMBL/GenBank/DDBJ databases">
        <title>Aureibaculum luteum sp. nov. and Aureibaculum flavum sp. nov., novel members of the family Flavobacteriaceae isolated from Antarctic intertidal sediments.</title>
        <authorList>
            <person name="He X."/>
            <person name="Zhang X."/>
        </authorList>
    </citation>
    <scope>NUCLEOTIDE SEQUENCE [LARGE SCALE GENOMIC DNA]</scope>
    <source>
        <strain evidence="1 2">A20</strain>
    </source>
</reference>
<proteinExistence type="predicted"/>
<evidence type="ECO:0000313" key="1">
    <source>
        <dbReference type="EMBL" id="MBJ2175881.1"/>
    </source>
</evidence>
<evidence type="ECO:0000313" key="2">
    <source>
        <dbReference type="Proteomes" id="UP000623301"/>
    </source>
</evidence>
<accession>A0ABS0WVE6</accession>
<comment type="caution">
    <text evidence="1">The sequence shown here is derived from an EMBL/GenBank/DDBJ whole genome shotgun (WGS) entry which is preliminary data.</text>
</comment>
<dbReference type="RefSeq" id="WP_198842528.1">
    <property type="nucleotide sequence ID" value="NZ_JAEHFJ010000009.1"/>
</dbReference>
<keyword evidence="2" id="KW-1185">Reference proteome</keyword>
<protein>
    <recommendedName>
        <fullName evidence="3">PepSY domain-containing protein</fullName>
    </recommendedName>
</protein>
<sequence>MKILLTILLLMNFGVSNSQNFIDGIISCANHRVDEKLRFIVDKDILETNFEFEELKTIIEVHNPEKGLERISLEEFKKSEYPAIQFWLNYTITYQSLVLTELLILFNLNCTTPWSKNDTQEILEPYLKVLQNKTKIDLKKAIEIGNENGLNEIYFWDIDYEKKKLVWTIKSKLENNQSKVIKINSKNGEVISKLIETQID</sequence>
<dbReference type="EMBL" id="JAEHFJ010000009">
    <property type="protein sequence ID" value="MBJ2175881.1"/>
    <property type="molecule type" value="Genomic_DNA"/>
</dbReference>
<dbReference type="Proteomes" id="UP000623301">
    <property type="component" value="Unassembled WGS sequence"/>
</dbReference>
<evidence type="ECO:0008006" key="3">
    <source>
        <dbReference type="Google" id="ProtNLM"/>
    </source>
</evidence>